<dbReference type="Proteomes" id="UP000283474">
    <property type="component" value="Chromosome"/>
</dbReference>
<proteinExistence type="predicted"/>
<dbReference type="AlphaFoldDB" id="A0A410GD74"/>
<evidence type="ECO:0000313" key="3">
    <source>
        <dbReference type="EMBL" id="QAA94219.1"/>
    </source>
</evidence>
<organism evidence="3 4">
    <name type="scientific">Pollutimonas thiosulfatoxidans</name>
    <dbReference type="NCBI Taxonomy" id="2028345"/>
    <lineage>
        <taxon>Bacteria</taxon>
        <taxon>Pseudomonadati</taxon>
        <taxon>Pseudomonadota</taxon>
        <taxon>Betaproteobacteria</taxon>
        <taxon>Burkholderiales</taxon>
        <taxon>Alcaligenaceae</taxon>
        <taxon>Pollutimonas</taxon>
    </lineage>
</organism>
<comment type="subunit">
    <text evidence="1">Homodimer.</text>
</comment>
<dbReference type="OrthoDB" id="9808130at2"/>
<keyword evidence="4" id="KW-1185">Reference proteome</keyword>
<dbReference type="PANTHER" id="PTHR33178:SF10">
    <property type="entry name" value="STRESS-RESPONSE A_B BARREL DOMAIN-CONTAINING PROTEIN"/>
    <property type="match status" value="1"/>
</dbReference>
<dbReference type="InterPro" id="IPR013097">
    <property type="entry name" value="Dabb"/>
</dbReference>
<dbReference type="InterPro" id="IPR011008">
    <property type="entry name" value="Dimeric_a/b-barrel"/>
</dbReference>
<dbReference type="KEGG" id="pus:CKA81_10525"/>
<dbReference type="Gene3D" id="3.30.70.100">
    <property type="match status" value="1"/>
</dbReference>
<gene>
    <name evidence="3" type="ORF">CKA81_10525</name>
</gene>
<name>A0A410GD74_9BURK</name>
<accession>A0A410GD74</accession>
<protein>
    <recommendedName>
        <fullName evidence="2">Stress-response A/B barrel domain-containing protein</fullName>
    </recommendedName>
</protein>
<dbReference type="InterPro" id="IPR044662">
    <property type="entry name" value="HS1/DABB1-like"/>
</dbReference>
<evidence type="ECO:0000256" key="1">
    <source>
        <dbReference type="ARBA" id="ARBA00011738"/>
    </source>
</evidence>
<reference evidence="3 4" key="1">
    <citation type="submission" date="2017-08" db="EMBL/GenBank/DDBJ databases">
        <authorList>
            <person name="Park S.-J."/>
            <person name="Kim H."/>
        </authorList>
    </citation>
    <scope>NUCLEOTIDE SEQUENCE [LARGE SCALE GENOMIC DNA]</scope>
    <source>
        <strain evidence="4">ye3</strain>
    </source>
</reference>
<evidence type="ECO:0000313" key="4">
    <source>
        <dbReference type="Proteomes" id="UP000283474"/>
    </source>
</evidence>
<dbReference type="SUPFAM" id="SSF54909">
    <property type="entry name" value="Dimeric alpha+beta barrel"/>
    <property type="match status" value="1"/>
</dbReference>
<dbReference type="RefSeq" id="WP_128355223.1">
    <property type="nucleotide sequence ID" value="NZ_CP022987.1"/>
</dbReference>
<dbReference type="PANTHER" id="PTHR33178">
    <property type="match status" value="1"/>
</dbReference>
<dbReference type="SMART" id="SM00886">
    <property type="entry name" value="Dabb"/>
    <property type="match status" value="1"/>
</dbReference>
<feature type="domain" description="Stress-response A/B barrel" evidence="2">
    <location>
        <begin position="2"/>
        <end position="95"/>
    </location>
</feature>
<evidence type="ECO:0000259" key="2">
    <source>
        <dbReference type="PROSITE" id="PS51502"/>
    </source>
</evidence>
<sequence>MMRHTVFFSFKPEVSAEARNALLKEYTTFPAQFLAMRDFTLGANQSERDDTFEYAFSVEFESEVELKAYLNSREHEEHVRDRFRPLIRNRAIVSYEVVPGSVTTLKL</sequence>
<dbReference type="EMBL" id="CP022987">
    <property type="protein sequence ID" value="QAA94219.1"/>
    <property type="molecule type" value="Genomic_DNA"/>
</dbReference>
<dbReference type="Pfam" id="PF07876">
    <property type="entry name" value="Dabb"/>
    <property type="match status" value="1"/>
</dbReference>
<dbReference type="PROSITE" id="PS51502">
    <property type="entry name" value="S_R_A_B_BARREL"/>
    <property type="match status" value="1"/>
</dbReference>